<evidence type="ECO:0000256" key="1">
    <source>
        <dbReference type="SAM" id="Phobius"/>
    </source>
</evidence>
<feature type="transmembrane region" description="Helical" evidence="1">
    <location>
        <begin position="92"/>
        <end position="110"/>
    </location>
</feature>
<evidence type="ECO:0000313" key="2">
    <source>
        <dbReference type="EMBL" id="OIR09802.1"/>
    </source>
</evidence>
<sequence>MNAINHAATALIINKKWPGVPIVPVLLSVQLVEFLWVVFNLLGIEVTTTELQVRALNDIHLAYMPYSHSIAATVVLAFTVWVVVAKLFEKPIWGLALAVAVSSHIALDLATHVHDIAIAPGIESPKFGSGLYGVPLLALVVETIYGVWCWWVFRGSRALLAVIVLFNLAALSFYSPSIHGPEYLLAGRPRIFAALIGMHIIAGLVAVGYFARSQWRDAASAGSYRAV</sequence>
<keyword evidence="1" id="KW-1133">Transmembrane helix</keyword>
<keyword evidence="1" id="KW-0472">Membrane</keyword>
<comment type="caution">
    <text evidence="2">The sequence shown here is derived from an EMBL/GenBank/DDBJ whole genome shotgun (WGS) entry which is preliminary data.</text>
</comment>
<evidence type="ECO:0008006" key="3">
    <source>
        <dbReference type="Google" id="ProtNLM"/>
    </source>
</evidence>
<keyword evidence="1" id="KW-0812">Transmembrane</keyword>
<protein>
    <recommendedName>
        <fullName evidence="3">Membrane-bound metal-dependent hydrolase</fullName>
    </recommendedName>
</protein>
<dbReference type="EMBL" id="MLJW01000025">
    <property type="protein sequence ID" value="OIR09802.1"/>
    <property type="molecule type" value="Genomic_DNA"/>
</dbReference>
<feature type="transmembrane region" description="Helical" evidence="1">
    <location>
        <begin position="63"/>
        <end position="85"/>
    </location>
</feature>
<feature type="transmembrane region" description="Helical" evidence="1">
    <location>
        <begin position="191"/>
        <end position="211"/>
    </location>
</feature>
<name>A0A1J5SMS7_9ZZZZ</name>
<organism evidence="2">
    <name type="scientific">mine drainage metagenome</name>
    <dbReference type="NCBI Taxonomy" id="410659"/>
    <lineage>
        <taxon>unclassified sequences</taxon>
        <taxon>metagenomes</taxon>
        <taxon>ecological metagenomes</taxon>
    </lineage>
</organism>
<proteinExistence type="predicted"/>
<dbReference type="AlphaFoldDB" id="A0A1J5SMS7"/>
<accession>A0A1J5SMS7</accession>
<feature type="transmembrane region" description="Helical" evidence="1">
    <location>
        <begin position="130"/>
        <end position="151"/>
    </location>
</feature>
<feature type="transmembrane region" description="Helical" evidence="1">
    <location>
        <begin position="20"/>
        <end position="43"/>
    </location>
</feature>
<feature type="transmembrane region" description="Helical" evidence="1">
    <location>
        <begin position="158"/>
        <end position="179"/>
    </location>
</feature>
<gene>
    <name evidence="2" type="ORF">GALL_82080</name>
</gene>
<reference evidence="2" key="1">
    <citation type="submission" date="2016-10" db="EMBL/GenBank/DDBJ databases">
        <title>Sequence of Gallionella enrichment culture.</title>
        <authorList>
            <person name="Poehlein A."/>
            <person name="Muehling M."/>
            <person name="Daniel R."/>
        </authorList>
    </citation>
    <scope>NUCLEOTIDE SEQUENCE</scope>
</reference>